<protein>
    <submittedName>
        <fullName evidence="2">Uncharacterized protein</fullName>
    </submittedName>
</protein>
<reference evidence="2 3" key="1">
    <citation type="journal article" date="2019" name="Commun. Biol.">
        <title>The bagworm genome reveals a unique fibroin gene that provides high tensile strength.</title>
        <authorList>
            <person name="Kono N."/>
            <person name="Nakamura H."/>
            <person name="Ohtoshi R."/>
            <person name="Tomita M."/>
            <person name="Numata K."/>
            <person name="Arakawa K."/>
        </authorList>
    </citation>
    <scope>NUCLEOTIDE SEQUENCE [LARGE SCALE GENOMIC DNA]</scope>
</reference>
<evidence type="ECO:0000256" key="1">
    <source>
        <dbReference type="SAM" id="MobiDB-lite"/>
    </source>
</evidence>
<organism evidence="2 3">
    <name type="scientific">Eumeta variegata</name>
    <name type="common">Bagworm moth</name>
    <name type="synonym">Eumeta japonica</name>
    <dbReference type="NCBI Taxonomy" id="151549"/>
    <lineage>
        <taxon>Eukaryota</taxon>
        <taxon>Metazoa</taxon>
        <taxon>Ecdysozoa</taxon>
        <taxon>Arthropoda</taxon>
        <taxon>Hexapoda</taxon>
        <taxon>Insecta</taxon>
        <taxon>Pterygota</taxon>
        <taxon>Neoptera</taxon>
        <taxon>Endopterygota</taxon>
        <taxon>Lepidoptera</taxon>
        <taxon>Glossata</taxon>
        <taxon>Ditrysia</taxon>
        <taxon>Tineoidea</taxon>
        <taxon>Psychidae</taxon>
        <taxon>Oiketicinae</taxon>
        <taxon>Eumeta</taxon>
    </lineage>
</organism>
<gene>
    <name evidence="2" type="ORF">EVAR_47662_1</name>
</gene>
<evidence type="ECO:0000313" key="2">
    <source>
        <dbReference type="EMBL" id="GBP68656.1"/>
    </source>
</evidence>
<name>A0A4C1XYH0_EUMVA</name>
<accession>A0A4C1XYH0</accession>
<feature type="region of interest" description="Disordered" evidence="1">
    <location>
        <begin position="59"/>
        <end position="94"/>
    </location>
</feature>
<evidence type="ECO:0000313" key="3">
    <source>
        <dbReference type="Proteomes" id="UP000299102"/>
    </source>
</evidence>
<comment type="caution">
    <text evidence="2">The sequence shown here is derived from an EMBL/GenBank/DDBJ whole genome shotgun (WGS) entry which is preliminary data.</text>
</comment>
<dbReference type="EMBL" id="BGZK01001019">
    <property type="protein sequence ID" value="GBP68656.1"/>
    <property type="molecule type" value="Genomic_DNA"/>
</dbReference>
<proteinExistence type="predicted"/>
<dbReference type="AlphaFoldDB" id="A0A4C1XYH0"/>
<dbReference type="Proteomes" id="UP000299102">
    <property type="component" value="Unassembled WGS sequence"/>
</dbReference>
<sequence length="94" mass="10629">MRASERHASLPLGHGFKGVQAQLFGDVPYYTSEERRTTGVSKQINAGYIRMCAVIPRRQRLRGSPKSDKNNISPLQYMTRLAGRHPPGYAERRS</sequence>
<keyword evidence="3" id="KW-1185">Reference proteome</keyword>